<sequence>MLARTFYSSTQWQTPRRYAELADAIGVRLGYRTRHLLDSATAVDAIVPTDRPSTLASTCRGVTEPCCLPDSKTLPVAHVPTSTFIPVHADRGPDAARNAPTYDEFLTTTTTTEALGQYREVVGTLVFGHPEDSSIVKRKFPLVFDLGSNDLWVYGQDLQTTGACPKGIPGHPPLFWFQRGKASERVSDALHTAKYADGSSASGATTSIFVHDLREILGRFLMRFIPLLSERMMSPHNEYKRKLQTLFNDCCLDGLHTRRAYSK</sequence>
<accession>A0AAD7MHA3</accession>
<gene>
    <name evidence="1" type="ORF">B0H16DRAFT_1740943</name>
</gene>
<organism evidence="1 2">
    <name type="scientific">Mycena metata</name>
    <dbReference type="NCBI Taxonomy" id="1033252"/>
    <lineage>
        <taxon>Eukaryota</taxon>
        <taxon>Fungi</taxon>
        <taxon>Dikarya</taxon>
        <taxon>Basidiomycota</taxon>
        <taxon>Agaricomycotina</taxon>
        <taxon>Agaricomycetes</taxon>
        <taxon>Agaricomycetidae</taxon>
        <taxon>Agaricales</taxon>
        <taxon>Marasmiineae</taxon>
        <taxon>Mycenaceae</taxon>
        <taxon>Mycena</taxon>
    </lineage>
</organism>
<keyword evidence="2" id="KW-1185">Reference proteome</keyword>
<dbReference type="AlphaFoldDB" id="A0AAD7MHA3"/>
<name>A0AAD7MHA3_9AGAR</name>
<dbReference type="InterPro" id="IPR021109">
    <property type="entry name" value="Peptidase_aspartic_dom_sf"/>
</dbReference>
<evidence type="ECO:0000313" key="1">
    <source>
        <dbReference type="EMBL" id="KAJ7716849.1"/>
    </source>
</evidence>
<evidence type="ECO:0000313" key="2">
    <source>
        <dbReference type="Proteomes" id="UP001215598"/>
    </source>
</evidence>
<dbReference type="Proteomes" id="UP001215598">
    <property type="component" value="Unassembled WGS sequence"/>
</dbReference>
<comment type="caution">
    <text evidence="1">The sequence shown here is derived from an EMBL/GenBank/DDBJ whole genome shotgun (WGS) entry which is preliminary data.</text>
</comment>
<dbReference type="Gene3D" id="2.40.70.10">
    <property type="entry name" value="Acid Proteases"/>
    <property type="match status" value="1"/>
</dbReference>
<protein>
    <submittedName>
        <fullName evidence="1">Uncharacterized protein</fullName>
    </submittedName>
</protein>
<reference evidence="1" key="1">
    <citation type="submission" date="2023-03" db="EMBL/GenBank/DDBJ databases">
        <title>Massive genome expansion in bonnet fungi (Mycena s.s.) driven by repeated elements and novel gene families across ecological guilds.</title>
        <authorList>
            <consortium name="Lawrence Berkeley National Laboratory"/>
            <person name="Harder C.B."/>
            <person name="Miyauchi S."/>
            <person name="Viragh M."/>
            <person name="Kuo A."/>
            <person name="Thoen E."/>
            <person name="Andreopoulos B."/>
            <person name="Lu D."/>
            <person name="Skrede I."/>
            <person name="Drula E."/>
            <person name="Henrissat B."/>
            <person name="Morin E."/>
            <person name="Kohler A."/>
            <person name="Barry K."/>
            <person name="LaButti K."/>
            <person name="Morin E."/>
            <person name="Salamov A."/>
            <person name="Lipzen A."/>
            <person name="Mereny Z."/>
            <person name="Hegedus B."/>
            <person name="Baldrian P."/>
            <person name="Stursova M."/>
            <person name="Weitz H."/>
            <person name="Taylor A."/>
            <person name="Grigoriev I.V."/>
            <person name="Nagy L.G."/>
            <person name="Martin F."/>
            <person name="Kauserud H."/>
        </authorList>
    </citation>
    <scope>NUCLEOTIDE SEQUENCE</scope>
    <source>
        <strain evidence="1">CBHHK182m</strain>
    </source>
</reference>
<dbReference type="EMBL" id="JARKIB010000285">
    <property type="protein sequence ID" value="KAJ7716849.1"/>
    <property type="molecule type" value="Genomic_DNA"/>
</dbReference>
<proteinExistence type="predicted"/>